<dbReference type="Gene3D" id="3.90.550.10">
    <property type="entry name" value="Spore Coat Polysaccharide Biosynthesis Protein SpsA, Chain A"/>
    <property type="match status" value="1"/>
</dbReference>
<dbReference type="PANTHER" id="PTHR36529:SF1">
    <property type="entry name" value="GLYCOSYLTRANSFERASE"/>
    <property type="match status" value="1"/>
</dbReference>
<sequence length="278" mass="30623">MRNAIVIFTKVPKIGDNKTRLTIERGGILTLEEAKEFYEASLLDVIDSCIIANCCDIYICQNLDGDKNYLKHLIESTFGHGAVKDIFKDEGRSFDQGMQYAVNYIFKDGSDQRLADSVFILGGDTPTLQPTTIQAAVKKLELIASSPKAFTCAKQTQLDNPVIGAGIIESVDQEGGFNLIGYTYSTPFSFNGVFYNQDGITALDMIAYKAAEHNIPINLVEMIPDIDLPADLASVLPVLNTLKLVRQYDSNIVLPKRTIRYLEELGLQASAPVSEIVD</sequence>
<proteinExistence type="predicted"/>
<dbReference type="InterPro" id="IPR018641">
    <property type="entry name" value="Trfase_1_rSAM/seldom-assoc"/>
</dbReference>
<accession>A0ABZ3IS73</accession>
<dbReference type="PANTHER" id="PTHR36529">
    <property type="entry name" value="SLL1095 PROTEIN"/>
    <property type="match status" value="1"/>
</dbReference>
<protein>
    <recommendedName>
        <fullName evidence="3">2-phospho-L-lactate guanylyltransferase</fullName>
    </recommendedName>
</protein>
<organism evidence="1 2">
    <name type="scientific">Sporomusa silvacetica DSM 10669</name>
    <dbReference type="NCBI Taxonomy" id="1123289"/>
    <lineage>
        <taxon>Bacteria</taxon>
        <taxon>Bacillati</taxon>
        <taxon>Bacillota</taxon>
        <taxon>Negativicutes</taxon>
        <taxon>Selenomonadales</taxon>
        <taxon>Sporomusaceae</taxon>
        <taxon>Sporomusa</taxon>
    </lineage>
</organism>
<dbReference type="SUPFAM" id="SSF53448">
    <property type="entry name" value="Nucleotide-diphospho-sugar transferases"/>
    <property type="match status" value="1"/>
</dbReference>
<dbReference type="Pfam" id="PF09837">
    <property type="entry name" value="DUF2064"/>
    <property type="match status" value="1"/>
</dbReference>
<name>A0ABZ3IS73_9FIRM</name>
<dbReference type="EMBL" id="CP155573">
    <property type="protein sequence ID" value="XFO68560.1"/>
    <property type="molecule type" value="Genomic_DNA"/>
</dbReference>
<evidence type="ECO:0000313" key="2">
    <source>
        <dbReference type="Proteomes" id="UP000216752"/>
    </source>
</evidence>
<evidence type="ECO:0008006" key="3">
    <source>
        <dbReference type="Google" id="ProtNLM"/>
    </source>
</evidence>
<dbReference type="Proteomes" id="UP000216752">
    <property type="component" value="Chromosome"/>
</dbReference>
<evidence type="ECO:0000313" key="1">
    <source>
        <dbReference type="EMBL" id="XFO68560.1"/>
    </source>
</evidence>
<dbReference type="InterPro" id="IPR029044">
    <property type="entry name" value="Nucleotide-diphossugar_trans"/>
</dbReference>
<keyword evidence="2" id="KW-1185">Reference proteome</keyword>
<dbReference type="RefSeq" id="WP_094606935.1">
    <property type="nucleotide sequence ID" value="NZ_CP155573.1"/>
</dbReference>
<gene>
    <name evidence="1" type="ORF">SPSIL_047830</name>
</gene>
<reference evidence="1" key="1">
    <citation type="submission" date="2024-05" db="EMBL/GenBank/DDBJ databases">
        <title>Isolation and characterization of Sporomusa carbonis sp. nov., a carboxydotrophic hydrogenogen in the genus of Sporomusa isolated from a charcoal burning pile.</title>
        <authorList>
            <person name="Boeer T."/>
            <person name="Rosenbaum F."/>
            <person name="Eysell L."/>
            <person name="Mueller V."/>
            <person name="Daniel R."/>
            <person name="Poehlein A."/>
        </authorList>
    </citation>
    <scope>NUCLEOTIDE SEQUENCE [LARGE SCALE GENOMIC DNA]</scope>
    <source>
        <strain evidence="1">DSM 10669</strain>
    </source>
</reference>